<dbReference type="VEuPathDB" id="VectorBase:RPRC009149"/>
<accession>T1HYM9</accession>
<keyword evidence="2" id="KW-1185">Reference proteome</keyword>
<evidence type="ECO:0000313" key="2">
    <source>
        <dbReference type="Proteomes" id="UP000015103"/>
    </source>
</evidence>
<dbReference type="EMBL" id="ACPB03017760">
    <property type="status" value="NOT_ANNOTATED_CDS"/>
    <property type="molecule type" value="Genomic_DNA"/>
</dbReference>
<dbReference type="VEuPathDB" id="VectorBase:RPRC007361"/>
<sequence>MPNVNTRYAESDLTEFWAIKDHYKTKVKQETSLFTEQTRPTSVKNLYDAAASPPKEPTLRRQGSVFNVTPVIGHKKRAVCNDIETRK</sequence>
<dbReference type="AlphaFoldDB" id="T1HYM9"/>
<dbReference type="EnsemblMetazoa" id="RPRC007361-RA">
    <property type="protein sequence ID" value="RPRC007361-PA"/>
    <property type="gene ID" value="RPRC007361"/>
</dbReference>
<evidence type="ECO:0000313" key="1">
    <source>
        <dbReference type="EnsemblMetazoa" id="RPRC009149-PA"/>
    </source>
</evidence>
<organism evidence="1 2">
    <name type="scientific">Rhodnius prolixus</name>
    <name type="common">Triatomid bug</name>
    <dbReference type="NCBI Taxonomy" id="13249"/>
    <lineage>
        <taxon>Eukaryota</taxon>
        <taxon>Metazoa</taxon>
        <taxon>Ecdysozoa</taxon>
        <taxon>Arthropoda</taxon>
        <taxon>Hexapoda</taxon>
        <taxon>Insecta</taxon>
        <taxon>Pterygota</taxon>
        <taxon>Neoptera</taxon>
        <taxon>Paraneoptera</taxon>
        <taxon>Hemiptera</taxon>
        <taxon>Heteroptera</taxon>
        <taxon>Panheteroptera</taxon>
        <taxon>Cimicomorpha</taxon>
        <taxon>Reduviidae</taxon>
        <taxon>Triatominae</taxon>
        <taxon>Rhodnius</taxon>
    </lineage>
</organism>
<dbReference type="InParanoid" id="T1HYM9"/>
<dbReference type="HOGENOM" id="CLU_2489787_0_0_1"/>
<reference evidence="1" key="2">
    <citation type="submission" date="2015-05" db="UniProtKB">
        <authorList>
            <consortium name="EnsemblMetazoa"/>
        </authorList>
    </citation>
    <scope>IDENTIFICATION</scope>
</reference>
<dbReference type="Proteomes" id="UP000015103">
    <property type="component" value="Unassembled WGS sequence"/>
</dbReference>
<name>T1HYM9_RHOPR</name>
<proteinExistence type="predicted"/>
<reference evidence="2" key="1">
    <citation type="submission" date="2015-04" db="EMBL/GenBank/DDBJ databases">
        <authorList>
            <person name="Wilson R.K."/>
            <person name="Warren W."/>
            <person name="Dotson E."/>
            <person name="Oliveira P.L."/>
        </authorList>
    </citation>
    <scope>NUCLEOTIDE SEQUENCE</scope>
</reference>
<dbReference type="EMBL" id="ACPB03020085">
    <property type="status" value="NOT_ANNOTATED_CDS"/>
    <property type="molecule type" value="Genomic_DNA"/>
</dbReference>
<dbReference type="EnsemblMetazoa" id="RPRC009149-RA">
    <property type="protein sequence ID" value="RPRC009149-PA"/>
    <property type="gene ID" value="RPRC009149"/>
</dbReference>
<protein>
    <submittedName>
        <fullName evidence="1">Uncharacterized protein</fullName>
    </submittedName>
</protein>